<reference evidence="3" key="1">
    <citation type="submission" date="2022-10" db="EMBL/GenBank/DDBJ databases">
        <authorList>
            <person name="Chen Y."/>
            <person name="Dougan E. K."/>
            <person name="Chan C."/>
            <person name="Rhodes N."/>
            <person name="Thang M."/>
        </authorList>
    </citation>
    <scope>NUCLEOTIDE SEQUENCE</scope>
</reference>
<sequence length="492" mass="55668">MSRKGSWKGGGKGWHSDGDETTVVLTGVPKTLNAEILLALLDEEYLGCYDYFYLPMDMDKFENTGLAYINFRDHDKAVECQRHFAGYSAWPGGHFSERTCRAQWSSIQGYEANIQKQQKLNDWVNSNIPEDCKPMVFDEYGTRLPTMDIFPPWDSQVYHGWRSSETPGKAHVTGVTASGDSSRDGSGDRYRPWKDEWMSRGSGNGGGYRSDEWRNSPWSSDWSGGSRKERWSDSWRKENYDNDNYENYENYENYDRKWDRDKHGSQWERSVRWVGWNGHDEYDEWSNGQNGHNGQHESQRQVVMEETSNENAAWPWQGYANYIAAEGLRGLPGLAGLPARPAEDTETEEANIKPWSLQAVEGAGYTVSKDTGDLNAKFSEVFQNDPDPKASSELPTSEADKFCEPEALASLVAVTRYACPCCNTCFAKWSACQNHIFSTAKCHKEVVNGPEADVTDLQARCKGKAEELPPELLNGPSGPNASDMDVTTRRFQ</sequence>
<dbReference type="SUPFAM" id="SSF54928">
    <property type="entry name" value="RNA-binding domain, RBD"/>
    <property type="match status" value="1"/>
</dbReference>
<comment type="caution">
    <text evidence="3">The sequence shown here is derived from an EMBL/GenBank/DDBJ whole genome shotgun (WGS) entry which is preliminary data.</text>
</comment>
<reference evidence="4" key="2">
    <citation type="submission" date="2024-04" db="EMBL/GenBank/DDBJ databases">
        <authorList>
            <person name="Chen Y."/>
            <person name="Shah S."/>
            <person name="Dougan E. K."/>
            <person name="Thang M."/>
            <person name="Chan C."/>
        </authorList>
    </citation>
    <scope>NUCLEOTIDE SEQUENCE [LARGE SCALE GENOMIC DNA]</scope>
</reference>
<evidence type="ECO:0000256" key="1">
    <source>
        <dbReference type="SAM" id="MobiDB-lite"/>
    </source>
</evidence>
<dbReference type="OrthoDB" id="431464at2759"/>
<name>A0A9P1D090_9DINO</name>
<dbReference type="EMBL" id="CAMXCT020002938">
    <property type="protein sequence ID" value="CAL1154819.1"/>
    <property type="molecule type" value="Genomic_DNA"/>
</dbReference>
<evidence type="ECO:0000313" key="6">
    <source>
        <dbReference type="Proteomes" id="UP001152797"/>
    </source>
</evidence>
<evidence type="ECO:0000313" key="4">
    <source>
        <dbReference type="EMBL" id="CAL1154819.1"/>
    </source>
</evidence>
<feature type="region of interest" description="Disordered" evidence="1">
    <location>
        <begin position="468"/>
        <end position="492"/>
    </location>
</feature>
<proteinExistence type="predicted"/>
<dbReference type="EMBL" id="CAMXCT030002938">
    <property type="protein sequence ID" value="CAL4788756.1"/>
    <property type="molecule type" value="Genomic_DNA"/>
</dbReference>
<dbReference type="InterPro" id="IPR007201">
    <property type="entry name" value="Mei2-like_Rrm_C"/>
</dbReference>
<evidence type="ECO:0000259" key="2">
    <source>
        <dbReference type="Pfam" id="PF04059"/>
    </source>
</evidence>
<feature type="domain" description="Mei2-like C-terminal RNA recognition motif" evidence="2">
    <location>
        <begin position="21"/>
        <end position="116"/>
    </location>
</feature>
<dbReference type="GO" id="GO:0003676">
    <property type="term" value="F:nucleic acid binding"/>
    <property type="evidence" value="ECO:0007669"/>
    <property type="project" value="InterPro"/>
</dbReference>
<accession>A0A9P1D090</accession>
<evidence type="ECO:0000313" key="5">
    <source>
        <dbReference type="EMBL" id="CAL4788756.1"/>
    </source>
</evidence>
<dbReference type="Proteomes" id="UP001152797">
    <property type="component" value="Unassembled WGS sequence"/>
</dbReference>
<feature type="region of interest" description="Disordered" evidence="1">
    <location>
        <begin position="165"/>
        <end position="229"/>
    </location>
</feature>
<keyword evidence="6" id="KW-1185">Reference proteome</keyword>
<gene>
    <name evidence="3" type="ORF">C1SCF055_LOCUS27491</name>
</gene>
<dbReference type="AlphaFoldDB" id="A0A9P1D090"/>
<dbReference type="Pfam" id="PF04059">
    <property type="entry name" value="RRM_2"/>
    <property type="match status" value="1"/>
</dbReference>
<protein>
    <submittedName>
        <fullName evidence="5">Ubiquitin-conjugating enzyme E2 6</fullName>
    </submittedName>
</protein>
<dbReference type="EMBL" id="CAMXCT010002938">
    <property type="protein sequence ID" value="CAI4001444.1"/>
    <property type="molecule type" value="Genomic_DNA"/>
</dbReference>
<organism evidence="3">
    <name type="scientific">Cladocopium goreaui</name>
    <dbReference type="NCBI Taxonomy" id="2562237"/>
    <lineage>
        <taxon>Eukaryota</taxon>
        <taxon>Sar</taxon>
        <taxon>Alveolata</taxon>
        <taxon>Dinophyceae</taxon>
        <taxon>Suessiales</taxon>
        <taxon>Symbiodiniaceae</taxon>
        <taxon>Cladocopium</taxon>
    </lineage>
</organism>
<dbReference type="InterPro" id="IPR035979">
    <property type="entry name" value="RBD_domain_sf"/>
</dbReference>
<feature type="compositionally biased region" description="Basic and acidic residues" evidence="1">
    <location>
        <begin position="181"/>
        <end position="198"/>
    </location>
</feature>
<evidence type="ECO:0000313" key="3">
    <source>
        <dbReference type="EMBL" id="CAI4001444.1"/>
    </source>
</evidence>